<feature type="domain" description="Histidine kinase" evidence="16">
    <location>
        <begin position="362"/>
        <end position="580"/>
    </location>
</feature>
<keyword evidence="11" id="KW-0067">ATP-binding</keyword>
<evidence type="ECO:0000256" key="12">
    <source>
        <dbReference type="ARBA" id="ARBA00022989"/>
    </source>
</evidence>
<comment type="catalytic activity">
    <reaction evidence="1">
        <text>ATP + protein L-histidine = ADP + protein N-phospho-L-histidine.</text>
        <dbReference type="EC" id="2.7.13.3"/>
    </reaction>
</comment>
<keyword evidence="9" id="KW-0547">Nucleotide-binding</keyword>
<dbReference type="GO" id="GO:0045121">
    <property type="term" value="C:membrane raft"/>
    <property type="evidence" value="ECO:0007669"/>
    <property type="project" value="UniProtKB-SubCell"/>
</dbReference>
<evidence type="ECO:0000313" key="18">
    <source>
        <dbReference type="Proteomes" id="UP000187367"/>
    </source>
</evidence>
<dbReference type="InterPro" id="IPR050351">
    <property type="entry name" value="BphY/WalK/GraS-like"/>
</dbReference>
<feature type="transmembrane region" description="Helical" evidence="15">
    <location>
        <begin position="159"/>
        <end position="179"/>
    </location>
</feature>
<evidence type="ECO:0000256" key="2">
    <source>
        <dbReference type="ARBA" id="ARBA00004314"/>
    </source>
</evidence>
<gene>
    <name evidence="17" type="ORF">BW143_13340</name>
</gene>
<dbReference type="InterPro" id="IPR003661">
    <property type="entry name" value="HisK_dim/P_dom"/>
</dbReference>
<dbReference type="AlphaFoldDB" id="A0A1R1QJN0"/>
<evidence type="ECO:0000256" key="4">
    <source>
        <dbReference type="ARBA" id="ARBA00012438"/>
    </source>
</evidence>
<dbReference type="Pfam" id="PF00989">
    <property type="entry name" value="PAS"/>
    <property type="match status" value="1"/>
</dbReference>
<dbReference type="SMART" id="SM00091">
    <property type="entry name" value="PAS"/>
    <property type="match status" value="1"/>
</dbReference>
<evidence type="ECO:0000256" key="15">
    <source>
        <dbReference type="SAM" id="Phobius"/>
    </source>
</evidence>
<dbReference type="NCBIfam" id="NF046044">
    <property type="entry name" value="PnpS"/>
    <property type="match status" value="1"/>
</dbReference>
<name>A0A1R1QJN0_9BACI</name>
<dbReference type="InterPro" id="IPR005467">
    <property type="entry name" value="His_kinase_dom"/>
</dbReference>
<dbReference type="PANTHER" id="PTHR45453">
    <property type="entry name" value="PHOSPHATE REGULON SENSOR PROTEIN PHOR"/>
    <property type="match status" value="1"/>
</dbReference>
<keyword evidence="7" id="KW-0808">Transferase</keyword>
<dbReference type="EMBL" id="MTJL01000024">
    <property type="protein sequence ID" value="OMI04839.1"/>
    <property type="molecule type" value="Genomic_DNA"/>
</dbReference>
<dbReference type="InterPro" id="IPR036890">
    <property type="entry name" value="HATPase_C_sf"/>
</dbReference>
<dbReference type="SMART" id="SM00388">
    <property type="entry name" value="HisKA"/>
    <property type="match status" value="1"/>
</dbReference>
<keyword evidence="6" id="KW-0597">Phosphoprotein</keyword>
<dbReference type="GO" id="GO:0005524">
    <property type="term" value="F:ATP binding"/>
    <property type="evidence" value="ECO:0007669"/>
    <property type="project" value="UniProtKB-KW"/>
</dbReference>
<evidence type="ECO:0000256" key="10">
    <source>
        <dbReference type="ARBA" id="ARBA00022777"/>
    </source>
</evidence>
<keyword evidence="18" id="KW-1185">Reference proteome</keyword>
<organism evidence="17 18">
    <name type="scientific">Bacillus swezeyi</name>
    <dbReference type="NCBI Taxonomy" id="1925020"/>
    <lineage>
        <taxon>Bacteria</taxon>
        <taxon>Bacillati</taxon>
        <taxon>Bacillota</taxon>
        <taxon>Bacilli</taxon>
        <taxon>Bacillales</taxon>
        <taxon>Bacillaceae</taxon>
        <taxon>Bacillus</taxon>
    </lineage>
</organism>
<evidence type="ECO:0000256" key="7">
    <source>
        <dbReference type="ARBA" id="ARBA00022679"/>
    </source>
</evidence>
<dbReference type="Proteomes" id="UP000187367">
    <property type="component" value="Unassembled WGS sequence"/>
</dbReference>
<accession>A0A1R1RK86</accession>
<evidence type="ECO:0000256" key="11">
    <source>
        <dbReference type="ARBA" id="ARBA00022840"/>
    </source>
</evidence>
<comment type="subcellular location">
    <subcellularLocation>
        <location evidence="3">Cell membrane</location>
        <topology evidence="3">Multi-pass membrane protein</topology>
    </subcellularLocation>
    <subcellularLocation>
        <location evidence="2">Membrane raft</location>
        <topology evidence="2">Multi-pass membrane protein</topology>
    </subcellularLocation>
</comment>
<dbReference type="FunFam" id="3.30.565.10:FF:000023">
    <property type="entry name" value="PAS domain-containing sensor histidine kinase"/>
    <property type="match status" value="1"/>
</dbReference>
<dbReference type="InterPro" id="IPR031967">
    <property type="entry name" value="PhoR_single_Cache-like_dom"/>
</dbReference>
<protein>
    <recommendedName>
        <fullName evidence="4">histidine kinase</fullName>
        <ecNumber evidence="4">2.7.13.3</ecNumber>
    </recommendedName>
</protein>
<dbReference type="InterPro" id="IPR000014">
    <property type="entry name" value="PAS"/>
</dbReference>
<dbReference type="InterPro" id="IPR035965">
    <property type="entry name" value="PAS-like_dom_sf"/>
</dbReference>
<dbReference type="GO" id="GO:0006355">
    <property type="term" value="P:regulation of DNA-templated transcription"/>
    <property type="evidence" value="ECO:0007669"/>
    <property type="project" value="InterPro"/>
</dbReference>
<dbReference type="InterPro" id="IPR004358">
    <property type="entry name" value="Sig_transdc_His_kin-like_C"/>
</dbReference>
<keyword evidence="10 17" id="KW-0418">Kinase</keyword>
<dbReference type="Pfam" id="PF02518">
    <property type="entry name" value="HATPase_c"/>
    <property type="match status" value="1"/>
</dbReference>
<evidence type="ECO:0000256" key="8">
    <source>
        <dbReference type="ARBA" id="ARBA00022692"/>
    </source>
</evidence>
<dbReference type="EC" id="2.7.13.3" evidence="4"/>
<dbReference type="PANTHER" id="PTHR45453:SF1">
    <property type="entry name" value="PHOSPHATE REGULON SENSOR PROTEIN PHOR"/>
    <property type="match status" value="1"/>
</dbReference>
<dbReference type="OrthoDB" id="9813151at2"/>
<proteinExistence type="predicted"/>
<keyword evidence="12 15" id="KW-1133">Transmembrane helix</keyword>
<dbReference type="Pfam" id="PF00512">
    <property type="entry name" value="HisKA"/>
    <property type="match status" value="1"/>
</dbReference>
<reference evidence="17 18" key="1">
    <citation type="submission" date="2017-01" db="EMBL/GenBank/DDBJ databases">
        <title>Bacillus phylogenomics.</title>
        <authorList>
            <person name="Dunlap C."/>
        </authorList>
    </citation>
    <scope>NUCLEOTIDE SEQUENCE [LARGE SCALE GENOMIC DNA]</scope>
    <source>
        <strain evidence="17 18">NRRL B-41282</strain>
    </source>
</reference>
<dbReference type="RefSeq" id="WP_076763242.1">
    <property type="nucleotide sequence ID" value="NZ_JARMMH010000001.1"/>
</dbReference>
<dbReference type="PRINTS" id="PR00344">
    <property type="entry name" value="BCTRLSENSOR"/>
</dbReference>
<dbReference type="Gene3D" id="3.30.450.20">
    <property type="entry name" value="PAS domain"/>
    <property type="match status" value="2"/>
</dbReference>
<evidence type="ECO:0000256" key="6">
    <source>
        <dbReference type="ARBA" id="ARBA00022553"/>
    </source>
</evidence>
<dbReference type="Gene3D" id="6.10.340.10">
    <property type="match status" value="1"/>
</dbReference>
<dbReference type="SMART" id="SM00387">
    <property type="entry name" value="HATPase_c"/>
    <property type="match status" value="1"/>
</dbReference>
<dbReference type="GO" id="GO:0000155">
    <property type="term" value="F:phosphorelay sensor kinase activity"/>
    <property type="evidence" value="ECO:0007669"/>
    <property type="project" value="InterPro"/>
</dbReference>
<keyword evidence="8 15" id="KW-0812">Transmembrane</keyword>
<dbReference type="Gene3D" id="1.10.287.130">
    <property type="match status" value="1"/>
</dbReference>
<evidence type="ECO:0000259" key="16">
    <source>
        <dbReference type="PROSITE" id="PS50109"/>
    </source>
</evidence>
<dbReference type="SUPFAM" id="SSF47384">
    <property type="entry name" value="Homodimeric domain of signal transducing histidine kinase"/>
    <property type="match status" value="1"/>
</dbReference>
<dbReference type="InterPro" id="IPR029151">
    <property type="entry name" value="Sensor-like_sf"/>
</dbReference>
<evidence type="ECO:0000313" key="17">
    <source>
        <dbReference type="EMBL" id="OMI04839.1"/>
    </source>
</evidence>
<dbReference type="PROSITE" id="PS50109">
    <property type="entry name" value="HIS_KIN"/>
    <property type="match status" value="1"/>
</dbReference>
<keyword evidence="14 15" id="KW-0472">Membrane</keyword>
<dbReference type="SUPFAM" id="SSF55785">
    <property type="entry name" value="PYP-like sensor domain (PAS domain)"/>
    <property type="match status" value="1"/>
</dbReference>
<dbReference type="GO" id="GO:0004721">
    <property type="term" value="F:phosphoprotein phosphatase activity"/>
    <property type="evidence" value="ECO:0007669"/>
    <property type="project" value="TreeGrafter"/>
</dbReference>
<dbReference type="CDD" id="cd00075">
    <property type="entry name" value="HATPase"/>
    <property type="match status" value="1"/>
</dbReference>
<dbReference type="GO" id="GO:0016036">
    <property type="term" value="P:cellular response to phosphate starvation"/>
    <property type="evidence" value="ECO:0007669"/>
    <property type="project" value="TreeGrafter"/>
</dbReference>
<dbReference type="Gene3D" id="3.30.565.10">
    <property type="entry name" value="Histidine kinase-like ATPase, C-terminal domain"/>
    <property type="match status" value="1"/>
</dbReference>
<dbReference type="GO" id="GO:0005886">
    <property type="term" value="C:plasma membrane"/>
    <property type="evidence" value="ECO:0007669"/>
    <property type="project" value="UniProtKB-SubCell"/>
</dbReference>
<dbReference type="NCBIfam" id="TIGR00229">
    <property type="entry name" value="sensory_box"/>
    <property type="match status" value="1"/>
</dbReference>
<sequence length="584" mass="65971">MIKFRTRLLAALLTLLILVFASLGFLLVHLFHSSYNTKLSSHIEKEAALIASLADTGNLKSAEEEALLKKASRELDSDVSLVDTKGQVLFHFGGRAADQSVIKEALETDLNGEGGGFRIKPDDESLFRYVQPLKEDGKLLGYVFISSPLDPLHDINQKIWILLGVSLGTAFLIIAGLGARITSQYTNPIESATQVAIELAKGNYKARTFNEDETMLSQSINMLAQNLQDMTRAQEMQRDRLQTVIENIDSGLILIDGKGYIHLVNRAYQKQFHVEADQLLYHFYHEVLEHEEIINLIEEIFMTETKVRKMFKLPIRIERRYFEVDGVPIIGINDEWKGIVLVFHDMTERKQLEEMRKDFVANVSHELKTPITSIKGFTETLMDGAMNERETLLQFLSIILKESGRLQTLIQDLLDLSKIEQQNFTLNIQDCDIGEILAEIEMLLKNKAEEKGITLMLKKPKDQAAATGDPHRLKQIFLNLVNNALTYTPENGSVTISAEVLEDEVQVKIEDTGIGIKRSQIPRIFERFYRIDKDRSRNSGGTGLGLAIVKHLVEAHHGEIDVESEQGKGTVFTVRLKRASNEPE</sequence>
<evidence type="ECO:0000256" key="3">
    <source>
        <dbReference type="ARBA" id="ARBA00004651"/>
    </source>
</evidence>
<dbReference type="InterPro" id="IPR013767">
    <property type="entry name" value="PAS_fold"/>
</dbReference>
<dbReference type="CDD" id="cd00082">
    <property type="entry name" value="HisKA"/>
    <property type="match status" value="1"/>
</dbReference>
<evidence type="ECO:0000256" key="9">
    <source>
        <dbReference type="ARBA" id="ARBA00022741"/>
    </source>
</evidence>
<evidence type="ECO:0000256" key="13">
    <source>
        <dbReference type="ARBA" id="ARBA00023012"/>
    </source>
</evidence>
<evidence type="ECO:0000256" key="14">
    <source>
        <dbReference type="ARBA" id="ARBA00023136"/>
    </source>
</evidence>
<dbReference type="SUPFAM" id="SSF55874">
    <property type="entry name" value="ATPase domain of HSP90 chaperone/DNA topoisomerase II/histidine kinase"/>
    <property type="match status" value="1"/>
</dbReference>
<dbReference type="InterPro" id="IPR003594">
    <property type="entry name" value="HATPase_dom"/>
</dbReference>
<evidence type="ECO:0000256" key="5">
    <source>
        <dbReference type="ARBA" id="ARBA00022475"/>
    </source>
</evidence>
<dbReference type="InterPro" id="IPR036097">
    <property type="entry name" value="HisK_dim/P_sf"/>
</dbReference>
<comment type="caution">
    <text evidence="17">The sequence shown here is derived from an EMBL/GenBank/DDBJ whole genome shotgun (WGS) entry which is preliminary data.</text>
</comment>
<keyword evidence="5" id="KW-1003">Cell membrane</keyword>
<accession>A0A1R1QJN0</accession>
<dbReference type="SUPFAM" id="SSF103190">
    <property type="entry name" value="Sensory domain-like"/>
    <property type="match status" value="1"/>
</dbReference>
<evidence type="ECO:0000256" key="1">
    <source>
        <dbReference type="ARBA" id="ARBA00000085"/>
    </source>
</evidence>
<dbReference type="FunFam" id="1.10.287.130:FF:000001">
    <property type="entry name" value="Two-component sensor histidine kinase"/>
    <property type="match status" value="1"/>
</dbReference>
<dbReference type="Pfam" id="PF16736">
    <property type="entry name" value="sCache_like"/>
    <property type="match status" value="1"/>
</dbReference>
<keyword evidence="13" id="KW-0902">Two-component regulatory system</keyword>